<keyword evidence="3" id="KW-0804">Transcription</keyword>
<evidence type="ECO:0000313" key="7">
    <source>
        <dbReference type="Proteomes" id="UP000478463"/>
    </source>
</evidence>
<dbReference type="SUPFAM" id="SSF46894">
    <property type="entry name" value="C-terminal effector domain of the bipartite response regulators"/>
    <property type="match status" value="1"/>
</dbReference>
<evidence type="ECO:0000256" key="1">
    <source>
        <dbReference type="ARBA" id="ARBA00023015"/>
    </source>
</evidence>
<dbReference type="Proteomes" id="UP000478463">
    <property type="component" value="Chromosome"/>
</dbReference>
<keyword evidence="2" id="KW-0238">DNA-binding</keyword>
<dbReference type="RefSeq" id="WP_160943673.1">
    <property type="nucleotide sequence ID" value="NZ_CP063310.1"/>
</dbReference>
<reference evidence="6 7" key="1">
    <citation type="submission" date="2020-10" db="EMBL/GenBank/DDBJ databases">
        <title>Eggerthella sp. nov., isolated from human feces.</title>
        <authorList>
            <person name="Yajun G."/>
        </authorList>
    </citation>
    <scope>NUCLEOTIDE SEQUENCE [LARGE SCALE GENOMIC DNA]</scope>
    <source>
        <strain evidence="6 7">HF-1101</strain>
    </source>
</reference>
<feature type="transmembrane region" description="Helical" evidence="5">
    <location>
        <begin position="32"/>
        <end position="50"/>
    </location>
</feature>
<dbReference type="GO" id="GO:0003677">
    <property type="term" value="F:DNA binding"/>
    <property type="evidence" value="ECO:0007669"/>
    <property type="project" value="UniProtKB-KW"/>
</dbReference>
<gene>
    <name evidence="6" type="ORF">GS424_002930</name>
</gene>
<dbReference type="KEGG" id="egd:GS424_002930"/>
<feature type="transmembrane region" description="Helical" evidence="5">
    <location>
        <begin position="356"/>
        <end position="378"/>
    </location>
</feature>
<feature type="compositionally biased region" description="Basic and acidic residues" evidence="4">
    <location>
        <begin position="16"/>
        <end position="25"/>
    </location>
</feature>
<dbReference type="InterPro" id="IPR016032">
    <property type="entry name" value="Sig_transdc_resp-reg_C-effctor"/>
</dbReference>
<dbReference type="InterPro" id="IPR000792">
    <property type="entry name" value="Tscrpt_reg_LuxR_C"/>
</dbReference>
<dbReference type="SMART" id="SM00421">
    <property type="entry name" value="HTH_LUXR"/>
    <property type="match status" value="1"/>
</dbReference>
<dbReference type="GO" id="GO:0006355">
    <property type="term" value="P:regulation of DNA-templated transcription"/>
    <property type="evidence" value="ECO:0007669"/>
    <property type="project" value="InterPro"/>
</dbReference>
<keyword evidence="1" id="KW-0805">Transcription regulation</keyword>
<feature type="transmembrane region" description="Helical" evidence="5">
    <location>
        <begin position="70"/>
        <end position="89"/>
    </location>
</feature>
<dbReference type="PROSITE" id="PS50043">
    <property type="entry name" value="HTH_LUXR_2"/>
    <property type="match status" value="1"/>
</dbReference>
<keyword evidence="5" id="KW-1133">Transmembrane helix</keyword>
<dbReference type="PRINTS" id="PR00038">
    <property type="entry name" value="HTHLUXR"/>
</dbReference>
<dbReference type="Pfam" id="PF00196">
    <property type="entry name" value="GerE"/>
    <property type="match status" value="1"/>
</dbReference>
<feature type="transmembrane region" description="Helical" evidence="5">
    <location>
        <begin position="227"/>
        <end position="246"/>
    </location>
</feature>
<dbReference type="AlphaFoldDB" id="A0A6L7J0W8"/>
<dbReference type="PANTHER" id="PTHR44688:SF16">
    <property type="entry name" value="DNA-BINDING TRANSCRIPTIONAL ACTIVATOR DEVR_DOSR"/>
    <property type="match status" value="1"/>
</dbReference>
<dbReference type="EMBL" id="CP063310">
    <property type="protein sequence ID" value="QOS68838.1"/>
    <property type="molecule type" value="Genomic_DNA"/>
</dbReference>
<protein>
    <submittedName>
        <fullName evidence="6">Helix-turn-helix transcriptional regulator</fullName>
    </submittedName>
</protein>
<sequence length="506" mass="54659">MGLEARDQLDSNLKGRSPDSHRAKPSDELAKGFIPALGLAFLLAWIYALFSTPTAPADLPDNMLLAQKMPYIACSIALTGSYLLAARFHTQLEPLLAHARLRMIDTAALCTITLVIAWLPVESLGSYAIPLQALCSGIAGILSAAMFLMYGEWFSRLGGKTTCISAIVSFGLSSMLAVYCSLIPGVASMMTRTILPLLAGVCLSRSGSIKIYPYARQQTTNALGNPWVLGSLYILIMIWGFVNRFLSNVYTASTSAGMSIPDMTAFRDIGIAILVSFAVLLAGIIVLFPRLTKMPFLLRCGLALVLAACLLCPMALAFESPVGAIGLMTGPTSLFVMAVWIIGSLLGALFKGRGSFFFPLLLAAWTFGGVVAEIAFTTASVNKLAGAFDAFAIASIVLLFLVFMSCLSIFNISNLFHILPNGSDEASNGNAAPRSQELARAYDLSNRELEILALLAKGLDASYIEKTLFISYNTVATHRKHIYRKLGVHSQQELIEFMMEEERKRA</sequence>
<organism evidence="6 7">
    <name type="scientific">Eggerthella guodeyinii</name>
    <dbReference type="NCBI Taxonomy" id="2690837"/>
    <lineage>
        <taxon>Bacteria</taxon>
        <taxon>Bacillati</taxon>
        <taxon>Actinomycetota</taxon>
        <taxon>Coriobacteriia</taxon>
        <taxon>Eggerthellales</taxon>
        <taxon>Eggerthellaceae</taxon>
        <taxon>Eggerthella</taxon>
    </lineage>
</organism>
<dbReference type="InterPro" id="IPR036388">
    <property type="entry name" value="WH-like_DNA-bd_sf"/>
</dbReference>
<evidence type="ECO:0000256" key="5">
    <source>
        <dbReference type="SAM" id="Phobius"/>
    </source>
</evidence>
<feature type="transmembrane region" description="Helical" evidence="5">
    <location>
        <begin position="296"/>
        <end position="318"/>
    </location>
</feature>
<feature type="transmembrane region" description="Helical" evidence="5">
    <location>
        <begin position="101"/>
        <end position="121"/>
    </location>
</feature>
<feature type="transmembrane region" description="Helical" evidence="5">
    <location>
        <begin position="390"/>
        <end position="410"/>
    </location>
</feature>
<dbReference type="PANTHER" id="PTHR44688">
    <property type="entry name" value="DNA-BINDING TRANSCRIPTIONAL ACTIVATOR DEVR_DOSR"/>
    <property type="match status" value="1"/>
</dbReference>
<evidence type="ECO:0000256" key="2">
    <source>
        <dbReference type="ARBA" id="ARBA00023125"/>
    </source>
</evidence>
<keyword evidence="5" id="KW-0812">Transmembrane</keyword>
<name>A0A6L7J0W8_9ACTN</name>
<feature type="region of interest" description="Disordered" evidence="4">
    <location>
        <begin position="1"/>
        <end position="25"/>
    </location>
</feature>
<feature type="transmembrane region" description="Helical" evidence="5">
    <location>
        <begin position="163"/>
        <end position="187"/>
    </location>
</feature>
<feature type="transmembrane region" description="Helical" evidence="5">
    <location>
        <begin position="324"/>
        <end position="349"/>
    </location>
</feature>
<proteinExistence type="predicted"/>
<dbReference type="CDD" id="cd06170">
    <property type="entry name" value="LuxR_C_like"/>
    <property type="match status" value="1"/>
</dbReference>
<keyword evidence="5" id="KW-0472">Membrane</keyword>
<feature type="transmembrane region" description="Helical" evidence="5">
    <location>
        <begin position="127"/>
        <end position="151"/>
    </location>
</feature>
<evidence type="ECO:0000256" key="3">
    <source>
        <dbReference type="ARBA" id="ARBA00023163"/>
    </source>
</evidence>
<evidence type="ECO:0000313" key="6">
    <source>
        <dbReference type="EMBL" id="QOS68838.1"/>
    </source>
</evidence>
<feature type="transmembrane region" description="Helical" evidence="5">
    <location>
        <begin position="193"/>
        <end position="215"/>
    </location>
</feature>
<dbReference type="Gene3D" id="1.10.10.10">
    <property type="entry name" value="Winged helix-like DNA-binding domain superfamily/Winged helix DNA-binding domain"/>
    <property type="match status" value="1"/>
</dbReference>
<evidence type="ECO:0000256" key="4">
    <source>
        <dbReference type="SAM" id="MobiDB-lite"/>
    </source>
</evidence>
<accession>A0A6L7J0W8</accession>
<feature type="transmembrane region" description="Helical" evidence="5">
    <location>
        <begin position="266"/>
        <end position="289"/>
    </location>
</feature>